<dbReference type="InterPro" id="IPR050742">
    <property type="entry name" value="Helicase_Restrict-Modif_Enz"/>
</dbReference>
<dbReference type="PANTHER" id="PTHR47396:SF1">
    <property type="entry name" value="ATP-DEPENDENT HELICASE IRC3-RELATED"/>
    <property type="match status" value="1"/>
</dbReference>
<dbReference type="GO" id="GO:0005524">
    <property type="term" value="F:ATP binding"/>
    <property type="evidence" value="ECO:0007669"/>
    <property type="project" value="InterPro"/>
</dbReference>
<dbReference type="GO" id="GO:0003677">
    <property type="term" value="F:DNA binding"/>
    <property type="evidence" value="ECO:0007669"/>
    <property type="project" value="InterPro"/>
</dbReference>
<evidence type="ECO:0000313" key="4">
    <source>
        <dbReference type="Proteomes" id="UP000198675"/>
    </source>
</evidence>
<name>A0A1H2LI31_9PSED</name>
<dbReference type="EMBL" id="LT629797">
    <property type="protein sequence ID" value="SDU80713.1"/>
    <property type="molecule type" value="Genomic_DNA"/>
</dbReference>
<accession>A0A1H2LI31</accession>
<dbReference type="Pfam" id="PF19778">
    <property type="entry name" value="RE_endonuc"/>
    <property type="match status" value="1"/>
</dbReference>
<dbReference type="PANTHER" id="PTHR47396">
    <property type="entry name" value="TYPE I RESTRICTION ENZYME ECOKI R PROTEIN"/>
    <property type="match status" value="1"/>
</dbReference>
<evidence type="ECO:0000259" key="2">
    <source>
        <dbReference type="Pfam" id="PF19778"/>
    </source>
</evidence>
<dbReference type="Pfam" id="PF04851">
    <property type="entry name" value="ResIII"/>
    <property type="match status" value="1"/>
</dbReference>
<dbReference type="GO" id="GO:0005829">
    <property type="term" value="C:cytosol"/>
    <property type="evidence" value="ECO:0007669"/>
    <property type="project" value="TreeGrafter"/>
</dbReference>
<evidence type="ECO:0000259" key="1">
    <source>
        <dbReference type="Pfam" id="PF04851"/>
    </source>
</evidence>
<sequence length="924" mass="103893">MTQIMKLQFSHQAYQTRAVEAVVQVFDGQPLAKSDFSLAGQAASVEYANDGSIGNALKLSEEALLANVQKVQQANGVEVSSELVRSLSDNGKEEFCPLNFTLEMETGTGKTYTFIKTMYELNKVYGFRKFVVVVPSVAIREGTMKNLQITREHFALDYANVPCVPMLFDSNQLSDLRHFAQSDALSVLVINIDSFTKDSNKINQKGERAFAPIEYIKAVNPIVIVDEPQNFETDIRRRALVELNPLCTLRYSATHKKHYNLLYSLNPVQAYDLGLVKQIEVDGVLADESHNQAFIELVSIDAKANGISVKVSVDVNEKTGVKRKKLTLKLGDDLFKKSKGRDVYRDGYILNEIRAEDEEIEFSGGRVLSLHAQQGGLEDDVMRFQIERTVAAHFAKLKNLQDIGVKVLSLFFIDKVANYRAFDADGNPVPGKFAVWFEDAFIKYASKSQYKGLIPHAPGDVHNGYFSGDRKGKGATAKTIWVDTKGNVAKDDDTYALIMKEKERLLSVDEPLQFIFSHSALREGWDNPNVFQICTLNESHSVLRKRQEIGRGLRLCVNQKGERVQDKRVNVLTVIPNESYEAFAKALQTEIEEETGVSFDKRVKNARAKARVKRKKLSTEEEALFKAIWQKISYQTRYTVNLDTPELIKQCIEALADLNQYPKVQPAKIRALKAKIVMREDGVHGVETGVGSSDAQTEHIVVPDVYAYIQNRVHLSRSSIFAILDGSGRLGELLINPQAFLDTAIAAIKNCLQALLVKGIEYHQINGRRYEMSLFDDELETYLSSVYPPATDELTTPIRKTLLEAQPVDEDKNPLGDAFTCVLSESDPESQFAHDCSIDDRVKFFFKLPGEFRIATPLGSYNPDWAVVFENDARVYFVAETKSSTVTGERRSKENLKIECGREHFKLMSDVVFKDVKTLEQLVV</sequence>
<feature type="domain" description="Helicase/UvrB N-terminal" evidence="1">
    <location>
        <begin position="93"/>
        <end position="256"/>
    </location>
</feature>
<keyword evidence="4" id="KW-1185">Reference proteome</keyword>
<dbReference type="REBASE" id="163195">
    <property type="entry name" value="Psi32246ORF1623P"/>
</dbReference>
<evidence type="ECO:0000313" key="3">
    <source>
        <dbReference type="EMBL" id="SDU80713.1"/>
    </source>
</evidence>
<dbReference type="AlphaFoldDB" id="A0A1H2LI31"/>
<feature type="domain" description="Type III restriction enzyme C-terminal endonuclease" evidence="2">
    <location>
        <begin position="819"/>
        <end position="917"/>
    </location>
</feature>
<gene>
    <name evidence="3" type="ORF">SAMN05216363_1622</name>
</gene>
<dbReference type="InterPro" id="IPR027417">
    <property type="entry name" value="P-loop_NTPase"/>
</dbReference>
<organism evidence="3 4">
    <name type="scientific">Pseudomonas sihuiensis</name>
    <dbReference type="NCBI Taxonomy" id="1274359"/>
    <lineage>
        <taxon>Bacteria</taxon>
        <taxon>Pseudomonadati</taxon>
        <taxon>Pseudomonadota</taxon>
        <taxon>Gammaproteobacteria</taxon>
        <taxon>Pseudomonadales</taxon>
        <taxon>Pseudomonadaceae</taxon>
        <taxon>Pseudomonas</taxon>
    </lineage>
</organism>
<dbReference type="SUPFAM" id="SSF52540">
    <property type="entry name" value="P-loop containing nucleoside triphosphate hydrolases"/>
    <property type="match status" value="2"/>
</dbReference>
<dbReference type="Gene3D" id="3.40.50.300">
    <property type="entry name" value="P-loop containing nucleotide triphosphate hydrolases"/>
    <property type="match status" value="2"/>
</dbReference>
<dbReference type="Proteomes" id="UP000198675">
    <property type="component" value="Chromosome I"/>
</dbReference>
<dbReference type="InterPro" id="IPR045572">
    <property type="entry name" value="RE_endonuc_C"/>
</dbReference>
<protein>
    <submittedName>
        <fullName evidence="3">Type III restriction enzyme</fullName>
    </submittedName>
</protein>
<proteinExistence type="predicted"/>
<dbReference type="GO" id="GO:0015668">
    <property type="term" value="F:type III site-specific deoxyribonuclease activity"/>
    <property type="evidence" value="ECO:0007669"/>
    <property type="project" value="InterPro"/>
</dbReference>
<reference evidence="4" key="1">
    <citation type="submission" date="2016-10" db="EMBL/GenBank/DDBJ databases">
        <authorList>
            <person name="Varghese N."/>
            <person name="Submissions S."/>
        </authorList>
    </citation>
    <scope>NUCLEOTIDE SEQUENCE [LARGE SCALE GENOMIC DNA]</scope>
    <source>
        <strain evidence="4">KCTC 32246</strain>
    </source>
</reference>
<dbReference type="InterPro" id="IPR006935">
    <property type="entry name" value="Helicase/UvrB_N"/>
</dbReference>